<proteinExistence type="predicted"/>
<evidence type="ECO:0000256" key="7">
    <source>
        <dbReference type="ARBA" id="ARBA00048696"/>
    </source>
</evidence>
<evidence type="ECO:0000313" key="10">
    <source>
        <dbReference type="EMBL" id="CDZ90306.1"/>
    </source>
</evidence>
<dbReference type="RefSeq" id="WP_040273501.1">
    <property type="nucleotide sequence ID" value="NZ_JAJNCM010000042.1"/>
</dbReference>
<keyword evidence="4" id="KW-0067">ATP-binding</keyword>
<organism evidence="10 11">
    <name type="scientific">Rhodococcus ruber</name>
    <dbReference type="NCBI Taxonomy" id="1830"/>
    <lineage>
        <taxon>Bacteria</taxon>
        <taxon>Bacillati</taxon>
        <taxon>Actinomycetota</taxon>
        <taxon>Actinomycetes</taxon>
        <taxon>Mycobacteriales</taxon>
        <taxon>Nocardiaceae</taxon>
        <taxon>Rhodococcus</taxon>
    </lineage>
</organism>
<keyword evidence="2" id="KW-0548">Nucleotidyltransferase</keyword>
<dbReference type="PANTHER" id="PTHR39560">
    <property type="entry name" value="PROTEIN ADENYLYLTRANSFERASE FIC-RELATED"/>
    <property type="match status" value="1"/>
</dbReference>
<comment type="catalytic activity">
    <reaction evidence="7">
        <text>L-tyrosyl-[protein] + ATP = O-(5'-adenylyl)-L-tyrosyl-[protein] + diphosphate</text>
        <dbReference type="Rhea" id="RHEA:54288"/>
        <dbReference type="Rhea" id="RHEA-COMP:10136"/>
        <dbReference type="Rhea" id="RHEA-COMP:13846"/>
        <dbReference type="ChEBI" id="CHEBI:30616"/>
        <dbReference type="ChEBI" id="CHEBI:33019"/>
        <dbReference type="ChEBI" id="CHEBI:46858"/>
        <dbReference type="ChEBI" id="CHEBI:83624"/>
        <dbReference type="EC" id="2.7.7.108"/>
    </reaction>
</comment>
<dbReference type="EMBL" id="CCSD01000082">
    <property type="protein sequence ID" value="CDZ90306.1"/>
    <property type="molecule type" value="Genomic_DNA"/>
</dbReference>
<feature type="region of interest" description="Disordered" evidence="8">
    <location>
        <begin position="286"/>
        <end position="318"/>
    </location>
</feature>
<dbReference type="GO" id="GO:0005524">
    <property type="term" value="F:ATP binding"/>
    <property type="evidence" value="ECO:0007669"/>
    <property type="project" value="UniProtKB-KW"/>
</dbReference>
<evidence type="ECO:0000259" key="9">
    <source>
        <dbReference type="PROSITE" id="PS51459"/>
    </source>
</evidence>
<evidence type="ECO:0000313" key="11">
    <source>
        <dbReference type="Proteomes" id="UP000042997"/>
    </source>
</evidence>
<comment type="catalytic activity">
    <reaction evidence="6">
        <text>L-threonyl-[protein] + ATP = 3-O-(5'-adenylyl)-L-threonyl-[protein] + diphosphate</text>
        <dbReference type="Rhea" id="RHEA:54292"/>
        <dbReference type="Rhea" id="RHEA-COMP:11060"/>
        <dbReference type="Rhea" id="RHEA-COMP:13847"/>
        <dbReference type="ChEBI" id="CHEBI:30013"/>
        <dbReference type="ChEBI" id="CHEBI:30616"/>
        <dbReference type="ChEBI" id="CHEBI:33019"/>
        <dbReference type="ChEBI" id="CHEBI:138113"/>
        <dbReference type="EC" id="2.7.7.108"/>
    </reaction>
</comment>
<accession>A0A098BRG2</accession>
<evidence type="ECO:0000256" key="8">
    <source>
        <dbReference type="SAM" id="MobiDB-lite"/>
    </source>
</evidence>
<reference evidence="10 11" key="1">
    <citation type="journal article" date="2014" name="Genome Announc.">
        <title>Draft Genome Sequence of Propane- and Butane-Oxidizing Actinobacterium Rhodococcus ruber IEGM 231.</title>
        <authorList>
            <person name="Ivshina I.B."/>
            <person name="Kuyukina M.S."/>
            <person name="Krivoruchko A.V."/>
            <person name="Barbe V."/>
            <person name="Fischer C."/>
        </authorList>
    </citation>
    <scope>NUCLEOTIDE SEQUENCE [LARGE SCALE GENOMIC DNA]</scope>
</reference>
<name>A0A098BRG2_9NOCA</name>
<dbReference type="Gene3D" id="1.10.3290.10">
    <property type="entry name" value="Fido-like domain"/>
    <property type="match status" value="1"/>
</dbReference>
<dbReference type="AlphaFoldDB" id="A0A098BRG2"/>
<dbReference type="Proteomes" id="UP000042997">
    <property type="component" value="Unassembled WGS sequence"/>
</dbReference>
<dbReference type="PANTHER" id="PTHR39560:SF1">
    <property type="entry name" value="PROTEIN ADENYLYLTRANSFERASE FIC-RELATED"/>
    <property type="match status" value="1"/>
</dbReference>
<dbReference type="EC" id="2.7.7.108" evidence="5"/>
<evidence type="ECO:0000256" key="6">
    <source>
        <dbReference type="ARBA" id="ARBA00047939"/>
    </source>
</evidence>
<keyword evidence="1" id="KW-0808">Transferase</keyword>
<dbReference type="PROSITE" id="PS51459">
    <property type="entry name" value="FIDO"/>
    <property type="match status" value="1"/>
</dbReference>
<evidence type="ECO:0000256" key="1">
    <source>
        <dbReference type="ARBA" id="ARBA00022679"/>
    </source>
</evidence>
<dbReference type="InterPro" id="IPR003812">
    <property type="entry name" value="Fido"/>
</dbReference>
<feature type="domain" description="Fido" evidence="9">
    <location>
        <begin position="77"/>
        <end position="240"/>
    </location>
</feature>
<dbReference type="GO" id="GO:0070733">
    <property type="term" value="F:AMPylase activity"/>
    <property type="evidence" value="ECO:0007669"/>
    <property type="project" value="UniProtKB-EC"/>
</dbReference>
<evidence type="ECO:0000256" key="4">
    <source>
        <dbReference type="ARBA" id="ARBA00022840"/>
    </source>
</evidence>
<gene>
    <name evidence="10" type="ORF">RHRU231_690018</name>
</gene>
<dbReference type="SUPFAM" id="SSF140931">
    <property type="entry name" value="Fic-like"/>
    <property type="match status" value="1"/>
</dbReference>
<evidence type="ECO:0000256" key="5">
    <source>
        <dbReference type="ARBA" id="ARBA00034531"/>
    </source>
</evidence>
<evidence type="ECO:0000256" key="3">
    <source>
        <dbReference type="ARBA" id="ARBA00022741"/>
    </source>
</evidence>
<dbReference type="InterPro" id="IPR036597">
    <property type="entry name" value="Fido-like_dom_sf"/>
</dbReference>
<dbReference type="Pfam" id="PF02661">
    <property type="entry name" value="Fic"/>
    <property type="match status" value="1"/>
</dbReference>
<keyword evidence="3" id="KW-0547">Nucleotide-binding</keyword>
<sequence length="318" mass="36254">MAPHYSREWLDYFIPDTVDWHPDGMPDTSRAVMKSLVLRSDKWPHGIPDADLLHRAEGVISYMRMQELADDPIPGRFDLPHFQRIHHHLFQDIYPWAGQLRTAPWDWPMVKMGPDVAAVRAGGRPVTEIPHSYFKAREIPEASTLVLGRIAAKDNLRGLNLDTFLDELTKVWLRINYVHPFREGNTRTQFAFFRQLCTEAGYTLHTDRFIAVKKADLAHNPLLGDLREQFVWGRFEYMQTGDTRLMRKVLDMAITDATDPIPVGPIIDHGVDLRAIAAATLGHRDSHQVRTGGIPAPKADDPCVDLSRPHHSSREPDV</sequence>
<protein>
    <recommendedName>
        <fullName evidence="5">protein adenylyltransferase</fullName>
        <ecNumber evidence="5">2.7.7.108</ecNumber>
    </recommendedName>
</protein>
<dbReference type="GO" id="GO:0051302">
    <property type="term" value="P:regulation of cell division"/>
    <property type="evidence" value="ECO:0007669"/>
    <property type="project" value="TreeGrafter"/>
</dbReference>
<evidence type="ECO:0000256" key="2">
    <source>
        <dbReference type="ARBA" id="ARBA00022695"/>
    </source>
</evidence>